<keyword evidence="6" id="KW-0969">Cilium</keyword>
<dbReference type="FunCoup" id="G1PBW0">
    <property type="interactions" value="137"/>
</dbReference>
<gene>
    <name evidence="13" type="primary">CFAP52</name>
</gene>
<dbReference type="InterPro" id="IPR015943">
    <property type="entry name" value="WD40/YVTN_repeat-like_dom_sf"/>
</dbReference>
<dbReference type="PROSITE" id="PS00678">
    <property type="entry name" value="WD_REPEATS_1"/>
    <property type="match status" value="1"/>
</dbReference>
<dbReference type="eggNOG" id="KOG0266">
    <property type="taxonomic scope" value="Eukaryota"/>
</dbReference>
<dbReference type="GO" id="GO:0030317">
    <property type="term" value="P:flagellated sperm motility"/>
    <property type="evidence" value="ECO:0007669"/>
    <property type="project" value="Ensembl"/>
</dbReference>
<dbReference type="PRINTS" id="PR00320">
    <property type="entry name" value="GPROTEINBRPT"/>
</dbReference>
<feature type="repeat" description="WD" evidence="12">
    <location>
        <begin position="551"/>
        <end position="592"/>
    </location>
</feature>
<organism evidence="13 14">
    <name type="scientific">Myotis lucifugus</name>
    <name type="common">Little brown bat</name>
    <dbReference type="NCBI Taxonomy" id="59463"/>
    <lineage>
        <taxon>Eukaryota</taxon>
        <taxon>Metazoa</taxon>
        <taxon>Chordata</taxon>
        <taxon>Craniata</taxon>
        <taxon>Vertebrata</taxon>
        <taxon>Euteleostomi</taxon>
        <taxon>Mammalia</taxon>
        <taxon>Eutheria</taxon>
        <taxon>Laurasiatheria</taxon>
        <taxon>Chiroptera</taxon>
        <taxon>Yangochiroptera</taxon>
        <taxon>Vespertilionidae</taxon>
        <taxon>Myotis</taxon>
    </lineage>
</organism>
<dbReference type="FunFam" id="2.130.10.10:FF:000173">
    <property type="entry name" value="Cilia- and flagella-associated protein 52"/>
    <property type="match status" value="1"/>
</dbReference>
<evidence type="ECO:0000256" key="9">
    <source>
        <dbReference type="ARBA" id="ARBA00029552"/>
    </source>
</evidence>
<dbReference type="GO" id="GO:0005879">
    <property type="term" value="C:axonemal microtubule"/>
    <property type="evidence" value="ECO:0007669"/>
    <property type="project" value="Ensembl"/>
</dbReference>
<comment type="subunit">
    <text evidence="11">Microtubule inner protein component of sperm flagellar doublet microtubules. Interacts with BRCA2. Interacts with the CCT chaperonin complex. Interacts with HSP70. Interacts with AK8. Interacts with CFAP45. Interacts with DNAI1. Interacts with IQDC.</text>
</comment>
<dbReference type="Ensembl" id="ENSMLUT00000008636.2">
    <property type="protein sequence ID" value="ENSMLUP00000007871.2"/>
    <property type="gene ID" value="ENSMLUG00000008621.2"/>
</dbReference>
<dbReference type="InterPro" id="IPR019775">
    <property type="entry name" value="WD40_repeat_CS"/>
</dbReference>
<feature type="repeat" description="WD" evidence="12">
    <location>
        <begin position="593"/>
        <end position="625"/>
    </location>
</feature>
<reference evidence="13" key="2">
    <citation type="submission" date="2025-08" db="UniProtKB">
        <authorList>
            <consortium name="Ensembl"/>
        </authorList>
    </citation>
    <scope>IDENTIFICATION</scope>
</reference>
<dbReference type="PANTHER" id="PTHR13720:SF14">
    <property type="entry name" value="CILIA- AND FLAGELLA-ASSOCIATED PROTEIN 52"/>
    <property type="match status" value="1"/>
</dbReference>
<dbReference type="InterPro" id="IPR001680">
    <property type="entry name" value="WD40_rpt"/>
</dbReference>
<dbReference type="HOGENOM" id="CLU_009244_2_0_1"/>
<name>G1PBW0_MYOLU</name>
<dbReference type="EMBL" id="AAPE02048842">
    <property type="status" value="NOT_ANNOTATED_CDS"/>
    <property type="molecule type" value="Genomic_DNA"/>
</dbReference>
<dbReference type="InterPro" id="IPR036322">
    <property type="entry name" value="WD40_repeat_dom_sf"/>
</dbReference>
<evidence type="ECO:0000256" key="1">
    <source>
        <dbReference type="ARBA" id="ARBA00004611"/>
    </source>
</evidence>
<dbReference type="InParanoid" id="G1PBW0"/>
<accession>G1PBW0</accession>
<protein>
    <recommendedName>
        <fullName evidence="9">Cilia- and flagella-associated protein 52</fullName>
    </recommendedName>
</protein>
<dbReference type="PANTHER" id="PTHR13720">
    <property type="entry name" value="WD-40 REPEAT PROTEIN"/>
    <property type="match status" value="1"/>
</dbReference>
<comment type="function">
    <text evidence="10">Microtubule inner protein (MIP) part of the dynein-decorated doublet microtubules (DMTs) in cilia axoneme. Important for proper ciliary and flagellar beating. May act in cooperation with CFAP45 and axonemal dynein subunit DNAH11. May play a role in cell growth and/or survival.</text>
</comment>
<dbReference type="GO" id="GO:0061966">
    <property type="term" value="P:establishment of left/right asymmetry"/>
    <property type="evidence" value="ECO:0007669"/>
    <property type="project" value="Ensembl"/>
</dbReference>
<evidence type="ECO:0000256" key="7">
    <source>
        <dbReference type="ARBA" id="ARBA00023273"/>
    </source>
</evidence>
<dbReference type="EMBL" id="AAPE02048846">
    <property type="status" value="NOT_ANNOTATED_CDS"/>
    <property type="molecule type" value="Genomic_DNA"/>
</dbReference>
<evidence type="ECO:0000256" key="8">
    <source>
        <dbReference type="ARBA" id="ARBA00029456"/>
    </source>
</evidence>
<dbReference type="GO" id="GO:0097729">
    <property type="term" value="C:9+2 motile cilium"/>
    <property type="evidence" value="ECO:0007669"/>
    <property type="project" value="Ensembl"/>
</dbReference>
<keyword evidence="7" id="KW-0966">Cell projection</keyword>
<evidence type="ECO:0000313" key="13">
    <source>
        <dbReference type="Ensembl" id="ENSMLUP00000007871.2"/>
    </source>
</evidence>
<reference evidence="13 14" key="1">
    <citation type="journal article" date="2011" name="Nature">
        <title>A high-resolution map of human evolutionary constraint using 29 mammals.</title>
        <authorList>
            <person name="Lindblad-Toh K."/>
            <person name="Garber M."/>
            <person name="Zuk O."/>
            <person name="Lin M.F."/>
            <person name="Parker B.J."/>
            <person name="Washietl S."/>
            <person name="Kheradpour P."/>
            <person name="Ernst J."/>
            <person name="Jordan G."/>
            <person name="Mauceli E."/>
            <person name="Ward L.D."/>
            <person name="Lowe C.B."/>
            <person name="Holloway A.K."/>
            <person name="Clamp M."/>
            <person name="Gnerre S."/>
            <person name="Alfoldi J."/>
            <person name="Beal K."/>
            <person name="Chang J."/>
            <person name="Clawson H."/>
            <person name="Cuff J."/>
            <person name="Di Palma F."/>
            <person name="Fitzgerald S."/>
            <person name="Flicek P."/>
            <person name="Guttman M."/>
            <person name="Hubisz M.J."/>
            <person name="Jaffe D.B."/>
            <person name="Jungreis I."/>
            <person name="Kent W.J."/>
            <person name="Kostka D."/>
            <person name="Lara M."/>
            <person name="Martins A.L."/>
            <person name="Massingham T."/>
            <person name="Moltke I."/>
            <person name="Raney B.J."/>
            <person name="Rasmussen M.D."/>
            <person name="Robinson J."/>
            <person name="Stark A."/>
            <person name="Vilella A.J."/>
            <person name="Wen J."/>
            <person name="Xie X."/>
            <person name="Zody M.C."/>
            <person name="Baldwin J."/>
            <person name="Bloom T."/>
            <person name="Chin C.W."/>
            <person name="Heiman D."/>
            <person name="Nicol R."/>
            <person name="Nusbaum C."/>
            <person name="Young S."/>
            <person name="Wilkinson J."/>
            <person name="Worley K.C."/>
            <person name="Kovar C.L."/>
            <person name="Muzny D.M."/>
            <person name="Gibbs R.A."/>
            <person name="Cree A."/>
            <person name="Dihn H.H."/>
            <person name="Fowler G."/>
            <person name="Jhangiani S."/>
            <person name="Joshi V."/>
            <person name="Lee S."/>
            <person name="Lewis L.R."/>
            <person name="Nazareth L.V."/>
            <person name="Okwuonu G."/>
            <person name="Santibanez J."/>
            <person name="Warren W.C."/>
            <person name="Mardis E.R."/>
            <person name="Weinstock G.M."/>
            <person name="Wilson R.K."/>
            <person name="Delehaunty K."/>
            <person name="Dooling D."/>
            <person name="Fronik C."/>
            <person name="Fulton L."/>
            <person name="Fulton B."/>
            <person name="Graves T."/>
            <person name="Minx P."/>
            <person name="Sodergren E."/>
            <person name="Birney E."/>
            <person name="Margulies E.H."/>
            <person name="Herrero J."/>
            <person name="Green E.D."/>
            <person name="Haussler D."/>
            <person name="Siepel A."/>
            <person name="Goldman N."/>
            <person name="Pollard K.S."/>
            <person name="Pedersen J.S."/>
            <person name="Lander E.S."/>
            <person name="Kellis M."/>
        </authorList>
    </citation>
    <scope>NUCLEOTIDE SEQUENCE [LARGE SCALE GENOMIC DNA]</scope>
</reference>
<feature type="repeat" description="WD" evidence="12">
    <location>
        <begin position="423"/>
        <end position="456"/>
    </location>
</feature>
<dbReference type="EMBL" id="AAPE02048843">
    <property type="status" value="NOT_ANNOTATED_CDS"/>
    <property type="molecule type" value="Genomic_DNA"/>
</dbReference>
<evidence type="ECO:0000256" key="5">
    <source>
        <dbReference type="ARBA" id="ARBA00022846"/>
    </source>
</evidence>
<proteinExistence type="inferred from homology"/>
<evidence type="ECO:0000256" key="4">
    <source>
        <dbReference type="ARBA" id="ARBA00022737"/>
    </source>
</evidence>
<dbReference type="FunFam" id="2.130.10.10:FF:000207">
    <property type="entry name" value="Cilia- and flagella-associated protein 52"/>
    <property type="match status" value="1"/>
</dbReference>
<evidence type="ECO:0000256" key="3">
    <source>
        <dbReference type="ARBA" id="ARBA00022574"/>
    </source>
</evidence>
<evidence type="ECO:0000256" key="2">
    <source>
        <dbReference type="ARBA" id="ARBA00022490"/>
    </source>
</evidence>
<dbReference type="OMA" id="RIMVYNF"/>
<evidence type="ECO:0000256" key="10">
    <source>
        <dbReference type="ARBA" id="ARBA00046056"/>
    </source>
</evidence>
<evidence type="ECO:0000256" key="11">
    <source>
        <dbReference type="ARBA" id="ARBA00047117"/>
    </source>
</evidence>
<dbReference type="SMART" id="SM00320">
    <property type="entry name" value="WD40"/>
    <property type="match status" value="8"/>
</dbReference>
<comment type="similarity">
    <text evidence="8">Belongs to the CFAP52 family.</text>
</comment>
<evidence type="ECO:0000313" key="14">
    <source>
        <dbReference type="Proteomes" id="UP000001074"/>
    </source>
</evidence>
<keyword evidence="5" id="KW-0282">Flagellum</keyword>
<dbReference type="EMBL" id="AAPE02048844">
    <property type="status" value="NOT_ANNOTATED_CDS"/>
    <property type="molecule type" value="Genomic_DNA"/>
</dbReference>
<dbReference type="PROSITE" id="PS50082">
    <property type="entry name" value="WD_REPEATS_2"/>
    <property type="match status" value="4"/>
</dbReference>
<dbReference type="EMBL" id="AAPE02048845">
    <property type="status" value="NOT_ANNOTATED_CDS"/>
    <property type="molecule type" value="Genomic_DNA"/>
</dbReference>
<feature type="repeat" description="WD" evidence="12">
    <location>
        <begin position="467"/>
        <end position="500"/>
    </location>
</feature>
<dbReference type="AlphaFoldDB" id="G1PBW0"/>
<dbReference type="InterPro" id="IPR050630">
    <property type="entry name" value="WD_repeat_EMAP"/>
</dbReference>
<evidence type="ECO:0000256" key="6">
    <source>
        <dbReference type="ARBA" id="ARBA00023069"/>
    </source>
</evidence>
<dbReference type="Pfam" id="PF00400">
    <property type="entry name" value="WD40"/>
    <property type="match status" value="6"/>
</dbReference>
<keyword evidence="3 12" id="KW-0853">WD repeat</keyword>
<dbReference type="PROSITE" id="PS50294">
    <property type="entry name" value="WD_REPEATS_REGION"/>
    <property type="match status" value="3"/>
</dbReference>
<dbReference type="Proteomes" id="UP000001074">
    <property type="component" value="Unassembled WGS sequence"/>
</dbReference>
<keyword evidence="14" id="KW-1185">Reference proteome</keyword>
<dbReference type="GeneTree" id="ENSGT00940000157016"/>
<keyword evidence="2" id="KW-0963">Cytoplasm</keyword>
<dbReference type="SUPFAM" id="SSF50978">
    <property type="entry name" value="WD40 repeat-like"/>
    <property type="match status" value="2"/>
</dbReference>
<dbReference type="Gene3D" id="2.130.10.10">
    <property type="entry name" value="YVTN repeat-like/Quinoprotein amine dehydrogenase"/>
    <property type="match status" value="3"/>
</dbReference>
<comment type="subcellular location">
    <subcellularLocation>
        <location evidence="1">Cytoplasm</location>
        <location evidence="1">Cytoskeleton</location>
        <location evidence="1">Flagellum axoneme</location>
    </subcellularLocation>
</comment>
<dbReference type="EMBL" id="AAPE02048841">
    <property type="status" value="NOT_ANNOTATED_CDS"/>
    <property type="molecule type" value="Genomic_DNA"/>
</dbReference>
<evidence type="ECO:0000256" key="12">
    <source>
        <dbReference type="PROSITE-ProRule" id="PRU00221"/>
    </source>
</evidence>
<reference evidence="13" key="3">
    <citation type="submission" date="2025-09" db="UniProtKB">
        <authorList>
            <consortium name="Ensembl"/>
        </authorList>
    </citation>
    <scope>IDENTIFICATION</scope>
</reference>
<sequence length="630" mass="69048">MENQIAPKAEMAQVPQAAEVAELELQAVIGFNGHVPTGLKCHPDQEHLVYPLGCTVLIQAINTNEQSFLHGHGNNVSCVDVSNSGEYIASGQVTYMGFKADIILWDYKKRELIARLSLHKGKIEDLAFSPNDLYLVSLGGPDDGSVVVWSIAKRDAICGSPAAGLNVGNATAVIFSGGCDEMFVTAGNGTIRVWELDLPNRKIWPTECLTGQMKRIVLCITMPSDDSFFYLGTTTGDILKMNPRTKLMADTGPVKDKFSLGVTAIKCLKMGALLVGSGTGLLVLCKSPSYKPINKVIYKHFMVQIKLKGDENHGYTWGRKCSHCMKINRLQAITTREPRCQYVANSSWPPPVGSVCLYSLCIWGAGGLISTWSTESKRLRDLLPSSPLHLLSIEVGCTWRTAWDDGKIRAFAPETGRLMYAINNAHRIGVTAIATTSDCKRIISGGGEGEVRVWQIGCQTQKLEEALKEHKSSVSCIRVKSNDEECVTASTDGTCIIWDLVRLRRSQMILANTLFRCVCYHPEEFQIITSGTDRKIGYWEVYDGSVIRELEGSSSGSINGMDISVDGVHFVTGGKDHMVKVWDYNEGEVTHVGVGHSGTITRLRISPGNQYIISVSADGAILRWKCPFTT</sequence>
<dbReference type="STRING" id="59463.ENSMLUP00000007871"/>
<keyword evidence="4" id="KW-0677">Repeat</keyword>
<dbReference type="InterPro" id="IPR020472">
    <property type="entry name" value="WD40_PAC1"/>
</dbReference>